<protein>
    <recommendedName>
        <fullName evidence="5">DUF4245 domain-containing protein</fullName>
    </recommendedName>
</protein>
<evidence type="ECO:0000256" key="1">
    <source>
        <dbReference type="SAM" id="MobiDB-lite"/>
    </source>
</evidence>
<dbReference type="KEGG" id="lmoi:VV02_20755"/>
<dbReference type="STRING" id="571913.VV02_20755"/>
<keyword evidence="2" id="KW-1133">Transmembrane helix</keyword>
<reference evidence="3" key="1">
    <citation type="submission" date="2015-03" db="EMBL/GenBank/DDBJ databases">
        <title>Luteipulveratus halotolerans sp. nov., a novel actinobacterium (Dermacoccaceae) from Sarawak, Malaysia.</title>
        <authorList>
            <person name="Juboi H."/>
            <person name="Basik A."/>
            <person name="Shamsul S.S."/>
            <person name="Arnold P."/>
            <person name="Schmitt E.K."/>
            <person name="Sanglier J.-J."/>
            <person name="Yeo T."/>
        </authorList>
    </citation>
    <scope>NUCLEOTIDE SEQUENCE [LARGE SCALE GENOMIC DNA]</scope>
    <source>
        <strain evidence="3">MN07-A0370</strain>
    </source>
</reference>
<dbReference type="Pfam" id="PF14030">
    <property type="entry name" value="DUF4245"/>
    <property type="match status" value="1"/>
</dbReference>
<evidence type="ECO:0000256" key="2">
    <source>
        <dbReference type="SAM" id="Phobius"/>
    </source>
</evidence>
<evidence type="ECO:0008006" key="5">
    <source>
        <dbReference type="Google" id="ProtNLM"/>
    </source>
</evidence>
<evidence type="ECO:0000313" key="4">
    <source>
        <dbReference type="Proteomes" id="UP000066480"/>
    </source>
</evidence>
<sequence>MSTPASTASVPAAAPAPRRRGMGGSARSMIISMLVLLGACAVWVAMVPRVSSVSKPVEDVPGIAREVAVTQKWDIALPQGLSTQWIPTNVRLLKYDNQPATWHAGYQAPSGKFVSLEQTKNGSDNWIRTQTGFGKASDLVSIGGASWTKFVNEDKDQRSLVRTGPLGGLDTVVTGKASWEELQHFAGTLKPGQPGTPAS</sequence>
<dbReference type="InterPro" id="IPR025339">
    <property type="entry name" value="DUF4245"/>
</dbReference>
<name>A0A0K1JLW9_9MICO</name>
<feature type="transmembrane region" description="Helical" evidence="2">
    <location>
        <begin position="28"/>
        <end position="46"/>
    </location>
</feature>
<dbReference type="RefSeq" id="WP_157063489.1">
    <property type="nucleotide sequence ID" value="NZ_CP011112.1"/>
</dbReference>
<keyword evidence="2" id="KW-0472">Membrane</keyword>
<organism evidence="3 4">
    <name type="scientific">Luteipulveratus mongoliensis</name>
    <dbReference type="NCBI Taxonomy" id="571913"/>
    <lineage>
        <taxon>Bacteria</taxon>
        <taxon>Bacillati</taxon>
        <taxon>Actinomycetota</taxon>
        <taxon>Actinomycetes</taxon>
        <taxon>Micrococcales</taxon>
        <taxon>Dermacoccaceae</taxon>
        <taxon>Luteipulveratus</taxon>
    </lineage>
</organism>
<keyword evidence="2" id="KW-0812">Transmembrane</keyword>
<gene>
    <name evidence="3" type="ORF">VV02_20755</name>
</gene>
<accession>A0A0K1JLW9</accession>
<dbReference type="OrthoDB" id="5146801at2"/>
<feature type="region of interest" description="Disordered" evidence="1">
    <location>
        <begin position="1"/>
        <end position="22"/>
    </location>
</feature>
<dbReference type="EMBL" id="CP011112">
    <property type="protein sequence ID" value="AKU17704.1"/>
    <property type="molecule type" value="Genomic_DNA"/>
</dbReference>
<dbReference type="Proteomes" id="UP000066480">
    <property type="component" value="Chromosome"/>
</dbReference>
<dbReference type="AlphaFoldDB" id="A0A0K1JLW9"/>
<proteinExistence type="predicted"/>
<evidence type="ECO:0000313" key="3">
    <source>
        <dbReference type="EMBL" id="AKU17704.1"/>
    </source>
</evidence>
<feature type="compositionally biased region" description="Low complexity" evidence="1">
    <location>
        <begin position="1"/>
        <end position="16"/>
    </location>
</feature>
<keyword evidence="4" id="KW-1185">Reference proteome</keyword>